<evidence type="ECO:0000313" key="3">
    <source>
        <dbReference type="Proteomes" id="UP000092503"/>
    </source>
</evidence>
<reference evidence="2 3" key="1">
    <citation type="submission" date="2016-06" db="EMBL/GenBank/DDBJ databases">
        <authorList>
            <person name="Kjaerup R.B."/>
            <person name="Dalgaard T.S."/>
            <person name="Juul-Madsen H.R."/>
        </authorList>
    </citation>
    <scope>NUCLEOTIDE SEQUENCE [LARGE SCALE GENOMIC DNA]</scope>
    <source>
        <strain evidence="2">LMG947</strain>
    </source>
</reference>
<dbReference type="AlphaFoldDB" id="A0A1C3NK52"/>
<feature type="region of interest" description="Disordered" evidence="1">
    <location>
        <begin position="70"/>
        <end position="95"/>
    </location>
</feature>
<evidence type="ECO:0000313" key="2">
    <source>
        <dbReference type="EMBL" id="SBV50684.1"/>
    </source>
</evidence>
<name>A0A1C3NK52_9XANT</name>
<dbReference type="Proteomes" id="UP000092503">
    <property type="component" value="Unassembled WGS sequence"/>
</dbReference>
<proteinExistence type="predicted"/>
<sequence>MLGLMMTLAVGACTVENARYVLRDDADVQARFLVVASGPHWPAQVALRLHASRTGADAWFLPWSGGSDDSQHLASTTDVTAPGWQPPDPDGGPRPLGDVGYIGTDASYRVLGDVPRAGLPAPAHFLLPDLREALWYRAAPGQRQAIARQFFDLDSCATM</sequence>
<organism evidence="2 3">
    <name type="scientific">Xanthomonas bromi</name>
    <dbReference type="NCBI Taxonomy" id="56449"/>
    <lineage>
        <taxon>Bacteria</taxon>
        <taxon>Pseudomonadati</taxon>
        <taxon>Pseudomonadota</taxon>
        <taxon>Gammaproteobacteria</taxon>
        <taxon>Lysobacterales</taxon>
        <taxon>Lysobacteraceae</taxon>
        <taxon>Xanthomonas</taxon>
    </lineage>
</organism>
<dbReference type="STRING" id="56449.XBLMG947_1466"/>
<accession>A0A1C3NK52</accession>
<gene>
    <name evidence="2" type="ORF">XBLMG947_1466</name>
</gene>
<dbReference type="EMBL" id="FLTX01000021">
    <property type="protein sequence ID" value="SBV50684.1"/>
    <property type="molecule type" value="Genomic_DNA"/>
</dbReference>
<evidence type="ECO:0000256" key="1">
    <source>
        <dbReference type="SAM" id="MobiDB-lite"/>
    </source>
</evidence>
<dbReference type="RefSeq" id="WP_065467342.1">
    <property type="nucleotide sequence ID" value="NZ_FLTX01000021.1"/>
</dbReference>
<protein>
    <submittedName>
        <fullName evidence="2">Uncharacterized protein</fullName>
    </submittedName>
</protein>